<evidence type="ECO:0000256" key="1">
    <source>
        <dbReference type="ARBA" id="ARBA00010716"/>
    </source>
</evidence>
<evidence type="ECO:0000256" key="5">
    <source>
        <dbReference type="PIRNR" id="PIRNR038994"/>
    </source>
</evidence>
<evidence type="ECO:0000256" key="7">
    <source>
        <dbReference type="PIRSR" id="PIRSR038994-2"/>
    </source>
</evidence>
<evidence type="ECO:0000313" key="11">
    <source>
        <dbReference type="Proteomes" id="UP000249082"/>
    </source>
</evidence>
<feature type="binding site" evidence="7">
    <location>
        <begin position="302"/>
        <end position="304"/>
    </location>
    <ligand>
        <name>substrate</name>
    </ligand>
</feature>
<name>A0A2W5NUU3_9SPHN</name>
<organism evidence="10 11">
    <name type="scientific">Novosphingobium pentaromativorans</name>
    <dbReference type="NCBI Taxonomy" id="205844"/>
    <lineage>
        <taxon>Bacteria</taxon>
        <taxon>Pseudomonadati</taxon>
        <taxon>Pseudomonadota</taxon>
        <taxon>Alphaproteobacteria</taxon>
        <taxon>Sphingomonadales</taxon>
        <taxon>Sphingomonadaceae</taxon>
        <taxon>Novosphingobium</taxon>
    </lineage>
</organism>
<dbReference type="SUPFAM" id="SSF51556">
    <property type="entry name" value="Metallo-dependent hydrolases"/>
    <property type="match status" value="1"/>
</dbReference>
<dbReference type="GO" id="GO:0006046">
    <property type="term" value="P:N-acetylglucosamine catabolic process"/>
    <property type="evidence" value="ECO:0007669"/>
    <property type="project" value="TreeGrafter"/>
</dbReference>
<dbReference type="GO" id="GO:0008448">
    <property type="term" value="F:N-acetylglucosamine-6-phosphate deacetylase activity"/>
    <property type="evidence" value="ECO:0007669"/>
    <property type="project" value="InterPro"/>
</dbReference>
<dbReference type="SUPFAM" id="SSF51338">
    <property type="entry name" value="Composite domain of metallo-dependent hydrolases"/>
    <property type="match status" value="1"/>
</dbReference>
<dbReference type="Gene3D" id="2.30.40.10">
    <property type="entry name" value="Urease, subunit C, domain 1"/>
    <property type="match status" value="1"/>
</dbReference>
<evidence type="ECO:0000256" key="6">
    <source>
        <dbReference type="PIRSR" id="PIRSR038994-1"/>
    </source>
</evidence>
<evidence type="ECO:0000313" key="10">
    <source>
        <dbReference type="EMBL" id="PZQ57381.1"/>
    </source>
</evidence>
<protein>
    <submittedName>
        <fullName evidence="10">N-acetylglucosamine-6-phosphate deacetylase</fullName>
    </submittedName>
</protein>
<keyword evidence="2 8" id="KW-0479">Metal-binding</keyword>
<comment type="similarity">
    <text evidence="1 5">Belongs to the metallo-dependent hydrolases superfamily. NagA family.</text>
</comment>
<feature type="binding site" evidence="7">
    <location>
        <position position="222"/>
    </location>
    <ligand>
        <name>substrate</name>
    </ligand>
</feature>
<accession>A0A2W5NUU3</accession>
<feature type="binding site" evidence="7">
    <location>
        <position position="246"/>
    </location>
    <ligand>
        <name>substrate</name>
    </ligand>
</feature>
<dbReference type="Proteomes" id="UP000249082">
    <property type="component" value="Unassembled WGS sequence"/>
</dbReference>
<feature type="binding site" evidence="8">
    <location>
        <position position="190"/>
    </location>
    <ligand>
        <name>Zn(2+)</name>
        <dbReference type="ChEBI" id="CHEBI:29105"/>
    </ligand>
</feature>
<dbReference type="GO" id="GO:0046872">
    <property type="term" value="F:metal ion binding"/>
    <property type="evidence" value="ECO:0007669"/>
    <property type="project" value="UniProtKB-KW"/>
</dbReference>
<dbReference type="PIRSF" id="PIRSF038994">
    <property type="entry name" value="NagA"/>
    <property type="match status" value="1"/>
</dbReference>
<dbReference type="NCBIfam" id="TIGR00221">
    <property type="entry name" value="nagA"/>
    <property type="match status" value="1"/>
</dbReference>
<sequence>MKIAFVNGNVYLARAWSRGAVVTVENGRIVRIERGVDADEIVDLEGGWLVPGFIDVQVNGGGGVLLNDAPSPEGIATIAAAHARFGTTAMLPTLISATPDVIAAGLDATDEAIARNVPGCIGIHVEGPVLNVRRRGIHSEGNLRKLDDALVDLLIRPRAGRVLFTIAPEYLDADQARALIEAGVVLAMGHSDADYETARAAFEMGVTGVTHLFNAMSALHHRDPGMVGAALENRSAWCGLIADGYHVHPAVMRVALASRPLDRFILVTDAMPCVGSDLARFELDGREITVAEGRCVGADGTLAGASLDMAGAVRNAVDMAGLSVAQAVDMATVQPAEFLELASERGTIAAGHTADFVQLDRAMAPQATWIAGERVF</sequence>
<feature type="active site" description="Proton donor/acceptor" evidence="6">
    <location>
        <position position="269"/>
    </location>
</feature>
<dbReference type="InterPro" id="IPR006680">
    <property type="entry name" value="Amidohydro-rel"/>
</dbReference>
<dbReference type="Gene3D" id="3.20.20.140">
    <property type="entry name" value="Metal-dependent hydrolases"/>
    <property type="match status" value="1"/>
</dbReference>
<evidence type="ECO:0000256" key="2">
    <source>
        <dbReference type="ARBA" id="ARBA00022723"/>
    </source>
</evidence>
<dbReference type="InterPro" id="IPR011059">
    <property type="entry name" value="Metal-dep_hydrolase_composite"/>
</dbReference>
<proteinExistence type="inferred from homology"/>
<dbReference type="PANTHER" id="PTHR11113">
    <property type="entry name" value="N-ACETYLGLUCOSAMINE-6-PHOSPHATE DEACETYLASE"/>
    <property type="match status" value="1"/>
</dbReference>
<evidence type="ECO:0000256" key="8">
    <source>
        <dbReference type="PIRSR" id="PIRSR038994-3"/>
    </source>
</evidence>
<dbReference type="EMBL" id="QFPX01000001">
    <property type="protein sequence ID" value="PZQ57381.1"/>
    <property type="molecule type" value="Genomic_DNA"/>
</dbReference>
<reference evidence="10 11" key="1">
    <citation type="submission" date="2017-08" db="EMBL/GenBank/DDBJ databases">
        <title>Infants hospitalized years apart are colonized by the same room-sourced microbial strains.</title>
        <authorList>
            <person name="Brooks B."/>
            <person name="Olm M.R."/>
            <person name="Firek B.A."/>
            <person name="Baker R."/>
            <person name="Thomas B.C."/>
            <person name="Morowitz M.J."/>
            <person name="Banfield J.F."/>
        </authorList>
    </citation>
    <scope>NUCLEOTIDE SEQUENCE [LARGE SCALE GENOMIC DNA]</scope>
    <source>
        <strain evidence="10">S2_005_002_R2_33</strain>
    </source>
</reference>
<gene>
    <name evidence="10" type="primary">nagA</name>
    <name evidence="10" type="ORF">DI555_00045</name>
</gene>
<feature type="binding site" evidence="8">
    <location>
        <position position="211"/>
    </location>
    <ligand>
        <name>Zn(2+)</name>
        <dbReference type="ChEBI" id="CHEBI:29105"/>
    </ligand>
</feature>
<dbReference type="InterPro" id="IPR003764">
    <property type="entry name" value="GlcNAc_6-P_deAcase"/>
</dbReference>
<feature type="binding site" evidence="8">
    <location>
        <position position="126"/>
    </location>
    <ligand>
        <name>Zn(2+)</name>
        <dbReference type="ChEBI" id="CHEBI:29105"/>
    </ligand>
</feature>
<dbReference type="Pfam" id="PF01979">
    <property type="entry name" value="Amidohydro_1"/>
    <property type="match status" value="1"/>
</dbReference>
<dbReference type="PANTHER" id="PTHR11113:SF14">
    <property type="entry name" value="N-ACETYLGLUCOSAMINE-6-PHOSPHATE DEACETYLASE"/>
    <property type="match status" value="1"/>
</dbReference>
<feature type="binding site" evidence="7">
    <location>
        <position position="137"/>
    </location>
    <ligand>
        <name>substrate</name>
    </ligand>
</feature>
<evidence type="ECO:0000259" key="9">
    <source>
        <dbReference type="Pfam" id="PF01979"/>
    </source>
</evidence>
<dbReference type="AlphaFoldDB" id="A0A2W5NUU3"/>
<dbReference type="CDD" id="cd00854">
    <property type="entry name" value="NagA"/>
    <property type="match status" value="1"/>
</dbReference>
<comment type="cofactor">
    <cofactor evidence="8">
        <name>a divalent metal cation</name>
        <dbReference type="ChEBI" id="CHEBI:60240"/>
    </cofactor>
    <text evidence="8">Binds 1 divalent metal cation per subunit.</text>
</comment>
<keyword evidence="4 5" id="KW-0119">Carbohydrate metabolism</keyword>
<feature type="binding site" evidence="7">
    <location>
        <begin position="214"/>
        <end position="215"/>
    </location>
    <ligand>
        <name>substrate</name>
    </ligand>
</feature>
<evidence type="ECO:0000256" key="4">
    <source>
        <dbReference type="ARBA" id="ARBA00023277"/>
    </source>
</evidence>
<evidence type="ECO:0000256" key="3">
    <source>
        <dbReference type="ARBA" id="ARBA00022801"/>
    </source>
</evidence>
<feature type="domain" description="Amidohydrolase-related" evidence="9">
    <location>
        <begin position="49"/>
        <end position="375"/>
    </location>
</feature>
<dbReference type="InterPro" id="IPR032466">
    <property type="entry name" value="Metal_Hydrolase"/>
</dbReference>
<keyword evidence="3 5" id="KW-0378">Hydrolase</keyword>
<comment type="caution">
    <text evidence="10">The sequence shown here is derived from an EMBL/GenBank/DDBJ whole genome shotgun (WGS) entry which is preliminary data.</text>
</comment>